<reference evidence="2 3" key="1">
    <citation type="submission" date="2018-07" db="EMBL/GenBank/DDBJ databases">
        <title>Genomic Encyclopedia of Type Strains, Phase III (KMG-III): the genomes of soil and plant-associated and newly described type strains.</title>
        <authorList>
            <person name="Whitman W."/>
        </authorList>
    </citation>
    <scope>NUCLEOTIDE SEQUENCE [LARGE SCALE GENOMIC DNA]</scope>
    <source>
        <strain evidence="2 3">CECT 8487</strain>
    </source>
</reference>
<dbReference type="InterPro" id="IPR050312">
    <property type="entry name" value="IolE/XylAMocC-like"/>
</dbReference>
<feature type="domain" description="Xylose isomerase-like TIM barrel" evidence="1">
    <location>
        <begin position="94"/>
        <end position="332"/>
    </location>
</feature>
<comment type="caution">
    <text evidence="2">The sequence shown here is derived from an EMBL/GenBank/DDBJ whole genome shotgun (WGS) entry which is preliminary data.</text>
</comment>
<gene>
    <name evidence="2" type="ORF">DFQ02_101272</name>
</gene>
<sequence>MTFISITSHFFKLIYILTKYMKRRDFILKTSQTGIAISALGLYACKNSKEKKIIDETKEIDNSEELFFKMSLAQWSYHRSLKSGAIDHLDFAAKSRSFGFEGIEYVNSFFKNKAQDMSYLKEMNSRADAEGQKSVLIMVDGEGALADADTKKRLKAIENHYKWVEAAHFLGCHAIRVNLAGGIDEEEAAKAGIDSLTQLSDFARGSNINVLVENHGGFSSNGAWMSRVFSQIKNENCGTLPDFGNFCIKKDEERNCLEAYDRYKGMKEVLPFAKAVSAKSYEFDNQGNETTIDYKRVMKMVKDSGYTGFVGVEFEGKTISEEAGIQATRDLLIKVGKQLA</sequence>
<dbReference type="GO" id="GO:0016853">
    <property type="term" value="F:isomerase activity"/>
    <property type="evidence" value="ECO:0007669"/>
    <property type="project" value="UniProtKB-KW"/>
</dbReference>
<accession>A0A3D9HL69</accession>
<dbReference type="AlphaFoldDB" id="A0A3D9HL69"/>
<evidence type="ECO:0000313" key="3">
    <source>
        <dbReference type="Proteomes" id="UP000256629"/>
    </source>
</evidence>
<proteinExistence type="predicted"/>
<name>A0A3D9HL69_9FLAO</name>
<keyword evidence="2" id="KW-0413">Isomerase</keyword>
<dbReference type="InterPro" id="IPR036237">
    <property type="entry name" value="Xyl_isomerase-like_sf"/>
</dbReference>
<protein>
    <submittedName>
        <fullName evidence="2">Sugar phosphate isomerase/epimerase</fullName>
    </submittedName>
</protein>
<dbReference type="Pfam" id="PF01261">
    <property type="entry name" value="AP_endonuc_2"/>
    <property type="match status" value="1"/>
</dbReference>
<dbReference type="Proteomes" id="UP000256629">
    <property type="component" value="Unassembled WGS sequence"/>
</dbReference>
<dbReference type="InterPro" id="IPR013022">
    <property type="entry name" value="Xyl_isomerase-like_TIM-brl"/>
</dbReference>
<organism evidence="2 3">
    <name type="scientific">Seonamhaeicola aphaedonensis</name>
    <dbReference type="NCBI Taxonomy" id="1461338"/>
    <lineage>
        <taxon>Bacteria</taxon>
        <taxon>Pseudomonadati</taxon>
        <taxon>Bacteroidota</taxon>
        <taxon>Flavobacteriia</taxon>
        <taxon>Flavobacteriales</taxon>
        <taxon>Flavobacteriaceae</taxon>
    </lineage>
</organism>
<evidence type="ECO:0000313" key="2">
    <source>
        <dbReference type="EMBL" id="RED50247.1"/>
    </source>
</evidence>
<dbReference type="SUPFAM" id="SSF51658">
    <property type="entry name" value="Xylose isomerase-like"/>
    <property type="match status" value="1"/>
</dbReference>
<dbReference type="PANTHER" id="PTHR12110:SF53">
    <property type="entry name" value="BLR5974 PROTEIN"/>
    <property type="match status" value="1"/>
</dbReference>
<dbReference type="Gene3D" id="3.20.20.150">
    <property type="entry name" value="Divalent-metal-dependent TIM barrel enzymes"/>
    <property type="match status" value="1"/>
</dbReference>
<evidence type="ECO:0000259" key="1">
    <source>
        <dbReference type="Pfam" id="PF01261"/>
    </source>
</evidence>
<dbReference type="PANTHER" id="PTHR12110">
    <property type="entry name" value="HYDROXYPYRUVATE ISOMERASE"/>
    <property type="match status" value="1"/>
</dbReference>
<keyword evidence="3" id="KW-1185">Reference proteome</keyword>
<dbReference type="EMBL" id="QRDX01000001">
    <property type="protein sequence ID" value="RED50247.1"/>
    <property type="molecule type" value="Genomic_DNA"/>
</dbReference>